<reference evidence="2" key="2">
    <citation type="submission" date="2019-10" db="EMBL/GenBank/DDBJ databases">
        <title>A de novo genome assembly of a pear dwarfing rootstock.</title>
        <authorList>
            <person name="Wang F."/>
            <person name="Wang J."/>
            <person name="Li S."/>
            <person name="Zhang Y."/>
            <person name="Fang M."/>
            <person name="Ma L."/>
            <person name="Zhao Y."/>
            <person name="Jiang S."/>
        </authorList>
    </citation>
    <scope>NUCLEOTIDE SEQUENCE [LARGE SCALE GENOMIC DNA]</scope>
</reference>
<reference evidence="1 2" key="3">
    <citation type="submission" date="2019-11" db="EMBL/GenBank/DDBJ databases">
        <title>A de novo genome assembly of a pear dwarfing rootstock.</title>
        <authorList>
            <person name="Wang F."/>
            <person name="Wang J."/>
            <person name="Li S."/>
            <person name="Zhang Y."/>
            <person name="Fang M."/>
            <person name="Ma L."/>
            <person name="Zhao Y."/>
            <person name="Jiang S."/>
        </authorList>
    </citation>
    <scope>NUCLEOTIDE SEQUENCE [LARGE SCALE GENOMIC DNA]</scope>
    <source>
        <strain evidence="1">S2</strain>
        <tissue evidence="1">Leaf</tissue>
    </source>
</reference>
<dbReference type="EMBL" id="SMOL01000401">
    <property type="protein sequence ID" value="KAB2616851.1"/>
    <property type="molecule type" value="Genomic_DNA"/>
</dbReference>
<name>A0A5N5GSG6_9ROSA</name>
<dbReference type="Proteomes" id="UP000327157">
    <property type="component" value="Chromosome 15"/>
</dbReference>
<proteinExistence type="predicted"/>
<protein>
    <submittedName>
        <fullName evidence="1">12-oxophytodienoate reductase 2-like</fullName>
    </submittedName>
</protein>
<gene>
    <name evidence="1" type="ORF">D8674_012720</name>
</gene>
<accession>A0A5N5GSG6</accession>
<sequence length="64" mass="7009">MLQPLIQACPSPPSSADALTKTCHSVEAFIEDQLVSFRCSHCMAFLILRAKAVLEALFVIYGLI</sequence>
<evidence type="ECO:0000313" key="1">
    <source>
        <dbReference type="EMBL" id="KAB2616851.1"/>
    </source>
</evidence>
<reference evidence="1 2" key="1">
    <citation type="submission" date="2019-09" db="EMBL/GenBank/DDBJ databases">
        <authorList>
            <person name="Ou C."/>
        </authorList>
    </citation>
    <scope>NUCLEOTIDE SEQUENCE [LARGE SCALE GENOMIC DNA]</scope>
    <source>
        <strain evidence="1">S2</strain>
        <tissue evidence="1">Leaf</tissue>
    </source>
</reference>
<evidence type="ECO:0000313" key="2">
    <source>
        <dbReference type="Proteomes" id="UP000327157"/>
    </source>
</evidence>
<keyword evidence="2" id="KW-1185">Reference proteome</keyword>
<organism evidence="1 2">
    <name type="scientific">Pyrus ussuriensis x Pyrus communis</name>
    <dbReference type="NCBI Taxonomy" id="2448454"/>
    <lineage>
        <taxon>Eukaryota</taxon>
        <taxon>Viridiplantae</taxon>
        <taxon>Streptophyta</taxon>
        <taxon>Embryophyta</taxon>
        <taxon>Tracheophyta</taxon>
        <taxon>Spermatophyta</taxon>
        <taxon>Magnoliopsida</taxon>
        <taxon>eudicotyledons</taxon>
        <taxon>Gunneridae</taxon>
        <taxon>Pentapetalae</taxon>
        <taxon>rosids</taxon>
        <taxon>fabids</taxon>
        <taxon>Rosales</taxon>
        <taxon>Rosaceae</taxon>
        <taxon>Amygdaloideae</taxon>
        <taxon>Maleae</taxon>
        <taxon>Pyrus</taxon>
    </lineage>
</organism>
<dbReference type="AlphaFoldDB" id="A0A5N5GSG6"/>
<comment type="caution">
    <text evidence="1">The sequence shown here is derived from an EMBL/GenBank/DDBJ whole genome shotgun (WGS) entry which is preliminary data.</text>
</comment>